<protein>
    <submittedName>
        <fullName evidence="4">TonB-dependent receptor</fullName>
    </submittedName>
</protein>
<dbReference type="Proteomes" id="UP000281028">
    <property type="component" value="Unassembled WGS sequence"/>
</dbReference>
<evidence type="ECO:0000313" key="5">
    <source>
        <dbReference type="Proteomes" id="UP000281028"/>
    </source>
</evidence>
<sequence>MKISFRFPCLLLLSFHCHTAFAQVSTRDTVKQLQAVTVSGNTAIIQKSDDKTVYRLSNSITAQGTDVLDAIGKIPGVKVGTDAIGLAGKGAVKIMINNRLMNLSGEDLMRYLKSLSASQVSKIEVITNPSARYETDGNAGLINIVLQHDKKQGYSGSLQLSSKLSAPGVSEAYGKKTFGELAGSGTINYNTGKWSAYGSVNVTKDRHLEGFGIDLQYPQKTWMQTDTGLYTFNNLSVVAGVDYKLSSRATIGVSYLGGKNNYKGADHVRNPVYDLSGKQQQLMTTYADYYPVAATNSFNIHSDITLDSSGKKLLLDADYFNYYRTDRSDFESNSYGADGKLQPNGRTRIYDDNKQHINVYTLKADADIPAKFAKYQVGGKLSFISNYSNAFYYDKANDDRLTLNRNLSNEFDYSENTQALYGSASKHISNWNLQAGLRGELTQTKGYSHTLQQTHRQQYLKLYPSVLIAFTPSNDHHYTFSVNKRVNRPTFWNLNPYKSLTTASSYLEGNPYLQPEYNTNIEASHTYREKFTTSVFYNITNNGFSNITFGQADTSLVFTRPLNYLETQRIGVSENVALTIGSWWESNQLLTVYHTNAHATRDDIHDISGYGCYVSTNNNFYFSKDKTLAGSLNFWCQFPEVTQIGRTNTYYRLDAGIKAMLFRKKATVTLTANDLLRSSAVAVSSHINGIPQTFYGFQINRFYQLSISYRFGANGDRQQKRSGNTEERGRI</sequence>
<evidence type="ECO:0000256" key="3">
    <source>
        <dbReference type="ARBA" id="ARBA00023237"/>
    </source>
</evidence>
<name>A0A3S1BJG8_9BACT</name>
<dbReference type="PANTHER" id="PTHR40980:SF4">
    <property type="entry name" value="TONB-DEPENDENT RECEPTOR-LIKE BETA-BARREL DOMAIN-CONTAINING PROTEIN"/>
    <property type="match status" value="1"/>
</dbReference>
<comment type="subcellular location">
    <subcellularLocation>
        <location evidence="1">Cell outer membrane</location>
    </subcellularLocation>
</comment>
<dbReference type="EMBL" id="RIAR02000001">
    <property type="protein sequence ID" value="NSL88792.1"/>
    <property type="molecule type" value="Genomic_DNA"/>
</dbReference>
<evidence type="ECO:0000256" key="1">
    <source>
        <dbReference type="ARBA" id="ARBA00004442"/>
    </source>
</evidence>
<dbReference type="GO" id="GO:0009279">
    <property type="term" value="C:cell outer membrane"/>
    <property type="evidence" value="ECO:0007669"/>
    <property type="project" value="UniProtKB-SubCell"/>
</dbReference>
<dbReference type="InterPro" id="IPR041700">
    <property type="entry name" value="OMP_b-brl_3"/>
</dbReference>
<organism evidence="4 5">
    <name type="scientific">Chitinophaga solisilvae</name>
    <dbReference type="NCBI Taxonomy" id="1233460"/>
    <lineage>
        <taxon>Bacteria</taxon>
        <taxon>Pseudomonadati</taxon>
        <taxon>Bacteroidota</taxon>
        <taxon>Chitinophagia</taxon>
        <taxon>Chitinophagales</taxon>
        <taxon>Chitinophagaceae</taxon>
        <taxon>Chitinophaga</taxon>
    </lineage>
</organism>
<dbReference type="InterPro" id="IPR036942">
    <property type="entry name" value="Beta-barrel_TonB_sf"/>
</dbReference>
<dbReference type="SUPFAM" id="SSF56935">
    <property type="entry name" value="Porins"/>
    <property type="match status" value="1"/>
</dbReference>
<proteinExistence type="predicted"/>
<dbReference type="AlphaFoldDB" id="A0A3S1BJG8"/>
<keyword evidence="2" id="KW-0472">Membrane</keyword>
<dbReference type="OrthoDB" id="905812at2"/>
<dbReference type="PANTHER" id="PTHR40980">
    <property type="entry name" value="PLUG DOMAIN-CONTAINING PROTEIN"/>
    <property type="match status" value="1"/>
</dbReference>
<reference evidence="4" key="1">
    <citation type="submission" date="2020-05" db="EMBL/GenBank/DDBJ databases">
        <title>Chitinophaga laudate sp. nov., isolated from a tropical peat swamp.</title>
        <authorList>
            <person name="Goh C.B.S."/>
            <person name="Lee M.S."/>
            <person name="Parimannan S."/>
            <person name="Pasbakhsh P."/>
            <person name="Yule C.M."/>
            <person name="Rajandas H."/>
            <person name="Loke S."/>
            <person name="Croft L."/>
            <person name="Tan J.B.L."/>
        </authorList>
    </citation>
    <scope>NUCLEOTIDE SEQUENCE</scope>
    <source>
        <strain evidence="4">Mgbs1</strain>
    </source>
</reference>
<evidence type="ECO:0000313" key="4">
    <source>
        <dbReference type="EMBL" id="NSL88792.1"/>
    </source>
</evidence>
<dbReference type="Pfam" id="PF14905">
    <property type="entry name" value="OMP_b-brl_3"/>
    <property type="match status" value="1"/>
</dbReference>
<keyword evidence="5" id="KW-1185">Reference proteome</keyword>
<evidence type="ECO:0000256" key="2">
    <source>
        <dbReference type="ARBA" id="ARBA00023136"/>
    </source>
</evidence>
<keyword evidence="4" id="KW-0675">Receptor</keyword>
<keyword evidence="3" id="KW-0998">Cell outer membrane</keyword>
<accession>A0A3S1BJG8</accession>
<dbReference type="Gene3D" id="2.40.170.20">
    <property type="entry name" value="TonB-dependent receptor, beta-barrel domain"/>
    <property type="match status" value="1"/>
</dbReference>
<gene>
    <name evidence="4" type="ORF">ECE50_018260</name>
</gene>
<comment type="caution">
    <text evidence="4">The sequence shown here is derived from an EMBL/GenBank/DDBJ whole genome shotgun (WGS) entry which is preliminary data.</text>
</comment>